<gene>
    <name evidence="1" type="ORF">BV25DRAFT_1831149</name>
</gene>
<evidence type="ECO:0000313" key="2">
    <source>
        <dbReference type="Proteomes" id="UP000814140"/>
    </source>
</evidence>
<protein>
    <submittedName>
        <fullName evidence="1">Uncharacterized protein</fullName>
    </submittedName>
</protein>
<accession>A0ACB8SNW2</accession>
<reference evidence="1" key="1">
    <citation type="submission" date="2021-03" db="EMBL/GenBank/DDBJ databases">
        <authorList>
            <consortium name="DOE Joint Genome Institute"/>
            <person name="Ahrendt S."/>
            <person name="Looney B.P."/>
            <person name="Miyauchi S."/>
            <person name="Morin E."/>
            <person name="Drula E."/>
            <person name="Courty P.E."/>
            <person name="Chicoki N."/>
            <person name="Fauchery L."/>
            <person name="Kohler A."/>
            <person name="Kuo A."/>
            <person name="Labutti K."/>
            <person name="Pangilinan J."/>
            <person name="Lipzen A."/>
            <person name="Riley R."/>
            <person name="Andreopoulos W."/>
            <person name="He G."/>
            <person name="Johnson J."/>
            <person name="Barry K.W."/>
            <person name="Grigoriev I.V."/>
            <person name="Nagy L."/>
            <person name="Hibbett D."/>
            <person name="Henrissat B."/>
            <person name="Matheny P.B."/>
            <person name="Labbe J."/>
            <person name="Martin F."/>
        </authorList>
    </citation>
    <scope>NUCLEOTIDE SEQUENCE</scope>
    <source>
        <strain evidence="1">HHB10654</strain>
    </source>
</reference>
<keyword evidence="2" id="KW-1185">Reference proteome</keyword>
<dbReference type="Proteomes" id="UP000814140">
    <property type="component" value="Unassembled WGS sequence"/>
</dbReference>
<reference evidence="1" key="2">
    <citation type="journal article" date="2022" name="New Phytol.">
        <title>Evolutionary transition to the ectomycorrhizal habit in the genomes of a hyperdiverse lineage of mushroom-forming fungi.</title>
        <authorList>
            <person name="Looney B."/>
            <person name="Miyauchi S."/>
            <person name="Morin E."/>
            <person name="Drula E."/>
            <person name="Courty P.E."/>
            <person name="Kohler A."/>
            <person name="Kuo A."/>
            <person name="LaButti K."/>
            <person name="Pangilinan J."/>
            <person name="Lipzen A."/>
            <person name="Riley R."/>
            <person name="Andreopoulos W."/>
            <person name="He G."/>
            <person name="Johnson J."/>
            <person name="Nolan M."/>
            <person name="Tritt A."/>
            <person name="Barry K.W."/>
            <person name="Grigoriev I.V."/>
            <person name="Nagy L.G."/>
            <person name="Hibbett D."/>
            <person name="Henrissat B."/>
            <person name="Matheny P.B."/>
            <person name="Labbe J."/>
            <person name="Martin F.M."/>
        </authorList>
    </citation>
    <scope>NUCLEOTIDE SEQUENCE</scope>
    <source>
        <strain evidence="1">HHB10654</strain>
    </source>
</reference>
<comment type="caution">
    <text evidence="1">The sequence shown here is derived from an EMBL/GenBank/DDBJ whole genome shotgun (WGS) entry which is preliminary data.</text>
</comment>
<name>A0ACB8SNW2_9AGAM</name>
<evidence type="ECO:0000313" key="1">
    <source>
        <dbReference type="EMBL" id="KAI0057466.1"/>
    </source>
</evidence>
<dbReference type="EMBL" id="MU277247">
    <property type="protein sequence ID" value="KAI0057466.1"/>
    <property type="molecule type" value="Genomic_DNA"/>
</dbReference>
<sequence>MSGRLRRWTTAQQNQRGANAQGGQPRPAPVYIPPPPIHTVNQGPWSISGQQKARPRMRSNALAPVSYRTNNGHLRPPPFVPPLSLKHPSPRGADRYVEPHWQQPNGMVYGTAYPAASNAQISPNAYDYSRQKRDGEDRGHHKDERRARREHRESDRYHDRHGRDRHRDSRKHRDSNKPADGHRTSNYPGDNWVGYHVGHGQGHSGVIARSHEVPARSAKSLPMSLGPVDCVREIGSRPHGEFCYAKW</sequence>
<organism evidence="1 2">
    <name type="scientific">Artomyces pyxidatus</name>
    <dbReference type="NCBI Taxonomy" id="48021"/>
    <lineage>
        <taxon>Eukaryota</taxon>
        <taxon>Fungi</taxon>
        <taxon>Dikarya</taxon>
        <taxon>Basidiomycota</taxon>
        <taxon>Agaricomycotina</taxon>
        <taxon>Agaricomycetes</taxon>
        <taxon>Russulales</taxon>
        <taxon>Auriscalpiaceae</taxon>
        <taxon>Artomyces</taxon>
    </lineage>
</organism>
<proteinExistence type="predicted"/>